<dbReference type="InterPro" id="IPR029063">
    <property type="entry name" value="SAM-dependent_MTases_sf"/>
</dbReference>
<gene>
    <name evidence="5" type="ordered locus">Plabr_1140</name>
</gene>
<evidence type="ECO:0000313" key="5">
    <source>
        <dbReference type="EMBL" id="ADY58756.1"/>
    </source>
</evidence>
<feature type="domain" description="DNA methylase N-4/N-6" evidence="4">
    <location>
        <begin position="132"/>
        <end position="185"/>
    </location>
</feature>
<comment type="similarity">
    <text evidence="1">Belongs to the N(4)/N(6)-methyltransferase family.</text>
</comment>
<evidence type="ECO:0000256" key="3">
    <source>
        <dbReference type="ARBA" id="ARBA00022679"/>
    </source>
</evidence>
<keyword evidence="2 5" id="KW-0489">Methyltransferase</keyword>
<dbReference type="eggNOG" id="COG1743">
    <property type="taxonomic scope" value="Bacteria"/>
</dbReference>
<dbReference type="SUPFAM" id="SSF53335">
    <property type="entry name" value="S-adenosyl-L-methionine-dependent methyltransferases"/>
    <property type="match status" value="2"/>
</dbReference>
<dbReference type="Pfam" id="PF01555">
    <property type="entry name" value="N6_N4_Mtase"/>
    <property type="match status" value="1"/>
</dbReference>
<dbReference type="KEGG" id="pbs:Plabr_1140"/>
<dbReference type="InterPro" id="IPR002941">
    <property type="entry name" value="DNA_methylase_N4/N6"/>
</dbReference>
<dbReference type="AlphaFoldDB" id="F0SKT6"/>
<dbReference type="PROSITE" id="PS00092">
    <property type="entry name" value="N6_MTASE"/>
    <property type="match status" value="1"/>
</dbReference>
<evidence type="ECO:0000256" key="1">
    <source>
        <dbReference type="ARBA" id="ARBA00006594"/>
    </source>
</evidence>
<protein>
    <submittedName>
        <fullName evidence="5">DNA methylase N-4/N-6 domain protein</fullName>
    </submittedName>
</protein>
<dbReference type="RefSeq" id="WP_013627489.1">
    <property type="nucleotide sequence ID" value="NC_015174.1"/>
</dbReference>
<dbReference type="InterPro" id="IPR002052">
    <property type="entry name" value="DNA_methylase_N6_adenine_CS"/>
</dbReference>
<dbReference type="eggNOG" id="COG0863">
    <property type="taxonomic scope" value="Bacteria"/>
</dbReference>
<dbReference type="Gene3D" id="3.40.50.150">
    <property type="entry name" value="Vaccinia Virus protein VP39"/>
    <property type="match status" value="2"/>
</dbReference>
<dbReference type="GO" id="GO:0008170">
    <property type="term" value="F:N-methyltransferase activity"/>
    <property type="evidence" value="ECO:0007669"/>
    <property type="project" value="InterPro"/>
</dbReference>
<dbReference type="STRING" id="756272.Plabr_1140"/>
<organism evidence="5 6">
    <name type="scientific">Rubinisphaera brasiliensis (strain ATCC 49424 / DSM 5305 / JCM 21570 / IAM 15109 / NBRC 103401 / IFAM 1448)</name>
    <name type="common">Planctomyces brasiliensis</name>
    <dbReference type="NCBI Taxonomy" id="756272"/>
    <lineage>
        <taxon>Bacteria</taxon>
        <taxon>Pseudomonadati</taxon>
        <taxon>Planctomycetota</taxon>
        <taxon>Planctomycetia</taxon>
        <taxon>Planctomycetales</taxon>
        <taxon>Planctomycetaceae</taxon>
        <taxon>Rubinisphaera</taxon>
    </lineage>
</organism>
<evidence type="ECO:0000259" key="4">
    <source>
        <dbReference type="Pfam" id="PF01555"/>
    </source>
</evidence>
<dbReference type="REBASE" id="33829">
    <property type="entry name" value="M.Pbr5305ORF1140P"/>
</dbReference>
<dbReference type="HOGENOM" id="CLU_014300_0_0_0"/>
<dbReference type="EMBL" id="CP002546">
    <property type="protein sequence ID" value="ADY58756.1"/>
    <property type="molecule type" value="Genomic_DNA"/>
</dbReference>
<proteinExistence type="inferred from homology"/>
<dbReference type="GO" id="GO:0003677">
    <property type="term" value="F:DNA binding"/>
    <property type="evidence" value="ECO:0007669"/>
    <property type="project" value="InterPro"/>
</dbReference>
<keyword evidence="6" id="KW-1185">Reference proteome</keyword>
<dbReference type="OrthoDB" id="9773571at2"/>
<keyword evidence="3" id="KW-0808">Transferase</keyword>
<name>F0SKT6_RUBBR</name>
<accession>F0SKT6</accession>
<evidence type="ECO:0000256" key="2">
    <source>
        <dbReference type="ARBA" id="ARBA00022603"/>
    </source>
</evidence>
<dbReference type="Proteomes" id="UP000006860">
    <property type="component" value="Chromosome"/>
</dbReference>
<dbReference type="GO" id="GO:0032259">
    <property type="term" value="P:methylation"/>
    <property type="evidence" value="ECO:0007669"/>
    <property type="project" value="UniProtKB-KW"/>
</dbReference>
<reference evidence="6" key="1">
    <citation type="submission" date="2011-02" db="EMBL/GenBank/DDBJ databases">
        <title>The complete genome of Planctomyces brasiliensis DSM 5305.</title>
        <authorList>
            <person name="Lucas S."/>
            <person name="Copeland A."/>
            <person name="Lapidus A."/>
            <person name="Bruce D."/>
            <person name="Goodwin L."/>
            <person name="Pitluck S."/>
            <person name="Kyrpides N."/>
            <person name="Mavromatis K."/>
            <person name="Pagani I."/>
            <person name="Ivanova N."/>
            <person name="Ovchinnikova G."/>
            <person name="Lu M."/>
            <person name="Detter J.C."/>
            <person name="Han C."/>
            <person name="Land M."/>
            <person name="Hauser L."/>
            <person name="Markowitz V."/>
            <person name="Cheng J.-F."/>
            <person name="Hugenholtz P."/>
            <person name="Woyke T."/>
            <person name="Wu D."/>
            <person name="Tindall B."/>
            <person name="Pomrenke H.G."/>
            <person name="Brambilla E."/>
            <person name="Klenk H.-P."/>
            <person name="Eisen J.A."/>
        </authorList>
    </citation>
    <scope>NUCLEOTIDE SEQUENCE [LARGE SCALE GENOMIC DNA]</scope>
    <source>
        <strain evidence="6">ATCC 49424 / DSM 5305 / JCM 21570 / NBRC 103401 / IFAM 1448</strain>
    </source>
</reference>
<sequence length="950" mass="108555">MAKKAKKQQKERLFEEKLVPSKKGSGELFDVSYGDDDGKPVECLGMTFENDTARREYFTEKLREKLQDAEFRKIEGFPVGEVDDILAMSDPPYYTACPNPFLDDFIAHCGTTYDSSTEYHREPFTADVSEGKTDALYTAHAYHTKVPHKAIMRYLLHYTMPGDIVLDGFCGTGMTGVAAQMCGDKQEIESLGYSVSANGEVCDNSDSEDVVSRLGPRRAILGDLSPAATFIAANLGRWVDAKAFRAEADRILNEIEDELGWMYETLHSDGKSKGRIEYTVWSDVFACGECGEEIVFVKEALDRDKGSIRKTFPCPGCGAESNKNGLELIYESKLDKALGTPLSHPKRVPVFIVYSHKGTRYEKEPDDADHKVLRKIDELPFPSGLPTLELPDMQMRRVGRMQPSKITHIHHFFLPRSATWLAAAWNKAEHVTDARMRATLLFFVEQAIWTASLLNRFRPTGYSQVNQYLTGVFYAPSQHAECSPWYILSGKAKRLTKLFEEFRPQSNSRMVTTQDLAHIRIPDNSVDYVFTDPPFGENIYYSDLNILIESWHGVQTAPEQEAIVDRVKEKSLLDYQRMMSDCFVNYYRMLKPGRWMTVEFHNSQNRVWNAIQEGLQHAGFVVADVRTLDKKQGSFQQVVSGNTVKRDLIISAYKPNGGLEERFEGTAGTEQGVWDFVSSHLRQLPVFVMKGKKAEPVAERQNHLLFDRMVAFHVQRGVSVPLSSAEFHSGLIQRYPERDGMCFLPEQVAEYDKRRMQAEEVVQLELFVSDEASAVNWVRQQLGRKPQSFGELQPQFMQEEAGWEKYEKRLELSELLEQNFLCYDGKGEVPSQIHSYLSTNFHDLRGLEKDAPKLISKAKHRWYVPDHRKEADLEKIRHRALMKEFEEYQDAKGKLKIVRTEALRAGFKQCWQDGDYQGIVDMAKKVKDDIIQEDPALLMYYDNASMRTGD</sequence>
<evidence type="ECO:0000313" key="6">
    <source>
        <dbReference type="Proteomes" id="UP000006860"/>
    </source>
</evidence>